<accession>A0A841T3Y0</accession>
<dbReference type="RefSeq" id="WP_185122917.1">
    <property type="nucleotide sequence ID" value="NZ_JACJVQ010000024.1"/>
</dbReference>
<dbReference type="Proteomes" id="UP000535838">
    <property type="component" value="Unassembled WGS sequence"/>
</dbReference>
<evidence type="ECO:0000313" key="2">
    <source>
        <dbReference type="EMBL" id="MBB6637709.1"/>
    </source>
</evidence>
<evidence type="ECO:0008006" key="4">
    <source>
        <dbReference type="Google" id="ProtNLM"/>
    </source>
</evidence>
<sequence>MQDEFDRLFDAAFDEAAKKHTLTPSSDRLWEKTEKALRRRKNRRRRLRSLPLVALSFMFGALLFGSPKVSDAFEPFFEKVISFPEGVVRVIFGTGREVDIKPKTPAPPPELTLSDFGIDGPVEPGEERVVDVQNAKPIYSSWEEVEALHGWAAPDSSTIPSEFKLKEIFALFYPKSSILKMATGNYVTEDGANFTVAIRQMTENDTGSSTYREKDGQLEQVNIRGFDAFLFITYEGYASLEWRTGVWAISINGKLDRESILAIGNGIE</sequence>
<proteinExistence type="predicted"/>
<keyword evidence="1" id="KW-0472">Membrane</keyword>
<keyword evidence="3" id="KW-1185">Reference proteome</keyword>
<feature type="transmembrane region" description="Helical" evidence="1">
    <location>
        <begin position="47"/>
        <end position="65"/>
    </location>
</feature>
<gene>
    <name evidence="2" type="ORF">H7B67_26595</name>
</gene>
<dbReference type="EMBL" id="JACJVQ010000024">
    <property type="protein sequence ID" value="MBB6637709.1"/>
    <property type="molecule type" value="Genomic_DNA"/>
</dbReference>
<comment type="caution">
    <text evidence="2">The sequence shown here is derived from an EMBL/GenBank/DDBJ whole genome shotgun (WGS) entry which is preliminary data.</text>
</comment>
<keyword evidence="1" id="KW-1133">Transmembrane helix</keyword>
<name>A0A841T3Y0_9BACL</name>
<organism evidence="2 3">
    <name type="scientific">Cohnella thailandensis</name>
    <dbReference type="NCBI Taxonomy" id="557557"/>
    <lineage>
        <taxon>Bacteria</taxon>
        <taxon>Bacillati</taxon>
        <taxon>Bacillota</taxon>
        <taxon>Bacilli</taxon>
        <taxon>Bacillales</taxon>
        <taxon>Paenibacillaceae</taxon>
        <taxon>Cohnella</taxon>
    </lineage>
</organism>
<evidence type="ECO:0000256" key="1">
    <source>
        <dbReference type="SAM" id="Phobius"/>
    </source>
</evidence>
<keyword evidence="1" id="KW-0812">Transmembrane</keyword>
<reference evidence="2 3" key="1">
    <citation type="submission" date="2020-08" db="EMBL/GenBank/DDBJ databases">
        <title>Cohnella phylogeny.</title>
        <authorList>
            <person name="Dunlap C."/>
        </authorList>
    </citation>
    <scope>NUCLEOTIDE SEQUENCE [LARGE SCALE GENOMIC DNA]</scope>
    <source>
        <strain evidence="2 3">DSM 25241</strain>
    </source>
</reference>
<dbReference type="AlphaFoldDB" id="A0A841T3Y0"/>
<protein>
    <recommendedName>
        <fullName evidence="4">DUF4367 domain-containing protein</fullName>
    </recommendedName>
</protein>
<evidence type="ECO:0000313" key="3">
    <source>
        <dbReference type="Proteomes" id="UP000535838"/>
    </source>
</evidence>